<organism evidence="4 5">
    <name type="scientific">Prymnesium parvum</name>
    <name type="common">Toxic golden alga</name>
    <dbReference type="NCBI Taxonomy" id="97485"/>
    <lineage>
        <taxon>Eukaryota</taxon>
        <taxon>Haptista</taxon>
        <taxon>Haptophyta</taxon>
        <taxon>Prymnesiophyceae</taxon>
        <taxon>Prymnesiales</taxon>
        <taxon>Prymnesiaceae</taxon>
        <taxon>Prymnesium</taxon>
    </lineage>
</organism>
<feature type="domain" description="PH" evidence="3">
    <location>
        <begin position="160"/>
        <end position="258"/>
    </location>
</feature>
<name>A0AB34J574_PRYPA</name>
<sequence>MPPPPQGRLRLWKPSSRPSSAERAHPGPAAAPTEAAPSAPHAAALPPSPPSEHTAASQAPRRALRLPPPPHALHSLHAPTAQVDEDELEHPDVQRVGRVRSWSRERTAGSPHVSAAELRRLTDALDAEAEPLDEAEAASGKVSLRASSSAPSSAPSADEAAERSGFLSKKSGVLSGLRRRFFVLREGTLLWFRTERDETPLGYAHLNACVILDPPSAAADDRLRGYPFTLRGHKDYVLVAADFADRVAWLRALRHNMHLPPLAGLDGAPSSRSERSPSGAAAAASSATLKRRTRLGQIALRAEDYMVTRAITSEVGKKVLREYCIPETFQLLDALRELVAKDAALPPKSGAQIENTILRVAVKLALLFQHKLLTARHFDQLVTLADSLCIDFVRKHDALRGSMQEDVYDPDHAHLAAQVLQLEDELVALLAERSSPKHLALIRNVTRYFGDRSNITRLTREEHFKNELAVLAGCLRGLYGLDQMSEEGFRLAARTGPQTFKVGTAGVAPGSAVLCKLPCCGTVIRIVVPKRTKNILFPPPQQCKQTCPLTGPGSEL</sequence>
<feature type="region of interest" description="Disordered" evidence="2">
    <location>
        <begin position="264"/>
        <end position="287"/>
    </location>
</feature>
<evidence type="ECO:0000256" key="1">
    <source>
        <dbReference type="ARBA" id="ARBA00022553"/>
    </source>
</evidence>
<reference evidence="4 5" key="1">
    <citation type="journal article" date="2024" name="Science">
        <title>Giant polyketide synthase enzymes in the biosynthesis of giant marine polyether toxins.</title>
        <authorList>
            <person name="Fallon T.R."/>
            <person name="Shende V.V."/>
            <person name="Wierzbicki I.H."/>
            <person name="Pendleton A.L."/>
            <person name="Watervoot N.F."/>
            <person name="Auber R.P."/>
            <person name="Gonzalez D.J."/>
            <person name="Wisecaver J.H."/>
            <person name="Moore B.S."/>
        </authorList>
    </citation>
    <scope>NUCLEOTIDE SEQUENCE [LARGE SCALE GENOMIC DNA]</scope>
    <source>
        <strain evidence="4 5">12B1</strain>
    </source>
</reference>
<dbReference type="GO" id="GO:0005829">
    <property type="term" value="C:cytosol"/>
    <property type="evidence" value="ECO:0007669"/>
    <property type="project" value="GOC"/>
</dbReference>
<dbReference type="InterPro" id="IPR038355">
    <property type="entry name" value="TNFAIP8_sf"/>
</dbReference>
<comment type="caution">
    <text evidence="4">The sequence shown here is derived from an EMBL/GenBank/DDBJ whole genome shotgun (WGS) entry which is preliminary data.</text>
</comment>
<dbReference type="PANTHER" id="PTHR22902">
    <property type="entry name" value="SESQUIPEDALIAN"/>
    <property type="match status" value="1"/>
</dbReference>
<dbReference type="InterPro" id="IPR008477">
    <property type="entry name" value="TNFAIP8-like"/>
</dbReference>
<dbReference type="Pfam" id="PF05527">
    <property type="entry name" value="TNFAIP8"/>
    <property type="match status" value="1"/>
</dbReference>
<proteinExistence type="predicted"/>
<dbReference type="GO" id="GO:0005769">
    <property type="term" value="C:early endosome"/>
    <property type="evidence" value="ECO:0007669"/>
    <property type="project" value="TreeGrafter"/>
</dbReference>
<dbReference type="InterPro" id="IPR011993">
    <property type="entry name" value="PH-like_dom_sf"/>
</dbReference>
<dbReference type="PROSITE" id="PS50003">
    <property type="entry name" value="PH_DOMAIN"/>
    <property type="match status" value="1"/>
</dbReference>
<dbReference type="Pfam" id="PF00169">
    <property type="entry name" value="PH"/>
    <property type="match status" value="1"/>
</dbReference>
<keyword evidence="1" id="KW-0597">Phosphoprotein</keyword>
<evidence type="ECO:0000313" key="4">
    <source>
        <dbReference type="EMBL" id="KAL1511686.1"/>
    </source>
</evidence>
<dbReference type="SMART" id="SM00233">
    <property type="entry name" value="PH"/>
    <property type="match status" value="1"/>
</dbReference>
<dbReference type="Gene3D" id="1.20.1440.160">
    <property type="entry name" value="Tumor necrosis factor alpha-induced protein 8-like"/>
    <property type="match status" value="1"/>
</dbReference>
<evidence type="ECO:0000256" key="2">
    <source>
        <dbReference type="SAM" id="MobiDB-lite"/>
    </source>
</evidence>
<feature type="region of interest" description="Disordered" evidence="2">
    <location>
        <begin position="132"/>
        <end position="162"/>
    </location>
</feature>
<evidence type="ECO:0000259" key="3">
    <source>
        <dbReference type="PROSITE" id="PS50003"/>
    </source>
</evidence>
<dbReference type="GO" id="GO:0007032">
    <property type="term" value="P:endosome organization"/>
    <property type="evidence" value="ECO:0007669"/>
    <property type="project" value="TreeGrafter"/>
</dbReference>
<feature type="compositionally biased region" description="Low complexity" evidence="2">
    <location>
        <begin position="267"/>
        <end position="287"/>
    </location>
</feature>
<dbReference type="Proteomes" id="UP001515480">
    <property type="component" value="Unassembled WGS sequence"/>
</dbReference>
<accession>A0AB34J574</accession>
<dbReference type="AlphaFoldDB" id="A0AB34J574"/>
<dbReference type="GO" id="GO:0005802">
    <property type="term" value="C:trans-Golgi network"/>
    <property type="evidence" value="ECO:0007669"/>
    <property type="project" value="TreeGrafter"/>
</dbReference>
<dbReference type="GO" id="GO:0055037">
    <property type="term" value="C:recycling endosome"/>
    <property type="evidence" value="ECO:0007669"/>
    <property type="project" value="TreeGrafter"/>
</dbReference>
<dbReference type="PANTHER" id="PTHR22902:SF27">
    <property type="entry name" value="PLECKSTRIN HOMOLOGY DOMAIN-CONTAINING FAMILY A MEMBER 3"/>
    <property type="match status" value="1"/>
</dbReference>
<protein>
    <recommendedName>
        <fullName evidence="3">PH domain-containing protein</fullName>
    </recommendedName>
</protein>
<dbReference type="InterPro" id="IPR001849">
    <property type="entry name" value="PH_domain"/>
</dbReference>
<dbReference type="Gene3D" id="2.30.29.30">
    <property type="entry name" value="Pleckstrin-homology domain (PH domain)/Phosphotyrosine-binding domain (PTB)"/>
    <property type="match status" value="1"/>
</dbReference>
<dbReference type="InterPro" id="IPR045188">
    <property type="entry name" value="Boi1/Boi2-like"/>
</dbReference>
<dbReference type="SUPFAM" id="SSF50729">
    <property type="entry name" value="PH domain-like"/>
    <property type="match status" value="1"/>
</dbReference>
<dbReference type="EMBL" id="JBGBPQ010000013">
    <property type="protein sequence ID" value="KAL1511686.1"/>
    <property type="molecule type" value="Genomic_DNA"/>
</dbReference>
<evidence type="ECO:0000313" key="5">
    <source>
        <dbReference type="Proteomes" id="UP001515480"/>
    </source>
</evidence>
<dbReference type="GO" id="GO:0042147">
    <property type="term" value="P:retrograde transport, endosome to Golgi"/>
    <property type="evidence" value="ECO:0007669"/>
    <property type="project" value="TreeGrafter"/>
</dbReference>
<feature type="compositionally biased region" description="Low complexity" evidence="2">
    <location>
        <begin position="26"/>
        <end position="61"/>
    </location>
</feature>
<feature type="compositionally biased region" description="Low complexity" evidence="2">
    <location>
        <begin position="145"/>
        <end position="158"/>
    </location>
</feature>
<gene>
    <name evidence="4" type="ORF">AB1Y20_004976</name>
</gene>
<keyword evidence="5" id="KW-1185">Reference proteome</keyword>
<dbReference type="GO" id="GO:0001881">
    <property type="term" value="P:receptor recycling"/>
    <property type="evidence" value="ECO:0007669"/>
    <property type="project" value="TreeGrafter"/>
</dbReference>
<feature type="region of interest" description="Disordered" evidence="2">
    <location>
        <begin position="1"/>
        <end position="117"/>
    </location>
</feature>